<proteinExistence type="inferred from homology"/>
<evidence type="ECO:0000256" key="4">
    <source>
        <dbReference type="ARBA" id="ARBA00022801"/>
    </source>
</evidence>
<evidence type="ECO:0000256" key="3">
    <source>
        <dbReference type="ARBA" id="ARBA00015991"/>
    </source>
</evidence>
<dbReference type="AlphaFoldDB" id="A0A2J6X6R3"/>
<organism evidence="10 11">
    <name type="scientific">Chloroflexus aggregans</name>
    <dbReference type="NCBI Taxonomy" id="152260"/>
    <lineage>
        <taxon>Bacteria</taxon>
        <taxon>Bacillati</taxon>
        <taxon>Chloroflexota</taxon>
        <taxon>Chloroflexia</taxon>
        <taxon>Chloroflexales</taxon>
        <taxon>Chloroflexineae</taxon>
        <taxon>Chloroflexaceae</taxon>
        <taxon>Chloroflexus</taxon>
    </lineage>
</organism>
<keyword evidence="4 6" id="KW-0378">Hydrolase</keyword>
<dbReference type="NCBIfam" id="NF011016">
    <property type="entry name" value="PRK14444.1"/>
    <property type="match status" value="1"/>
</dbReference>
<dbReference type="Pfam" id="PF00708">
    <property type="entry name" value="Acylphosphatase"/>
    <property type="match status" value="1"/>
</dbReference>
<dbReference type="PROSITE" id="PS51160">
    <property type="entry name" value="ACYLPHOSPHATASE_3"/>
    <property type="match status" value="1"/>
</dbReference>
<dbReference type="InterPro" id="IPR001792">
    <property type="entry name" value="Acylphosphatase-like_dom"/>
</dbReference>
<dbReference type="InterPro" id="IPR017968">
    <property type="entry name" value="Acylphosphatase_CS"/>
</dbReference>
<dbReference type="GO" id="GO:0003998">
    <property type="term" value="F:acylphosphatase activity"/>
    <property type="evidence" value="ECO:0007669"/>
    <property type="project" value="UniProtKB-EC"/>
</dbReference>
<evidence type="ECO:0000256" key="7">
    <source>
        <dbReference type="RuleBase" id="RU000553"/>
    </source>
</evidence>
<evidence type="ECO:0000256" key="8">
    <source>
        <dbReference type="RuleBase" id="RU004168"/>
    </source>
</evidence>
<evidence type="ECO:0000256" key="1">
    <source>
        <dbReference type="ARBA" id="ARBA00005614"/>
    </source>
</evidence>
<feature type="active site" evidence="6">
    <location>
        <position position="20"/>
    </location>
</feature>
<dbReference type="EMBL" id="PNIQ01000443">
    <property type="protein sequence ID" value="PMP82522.1"/>
    <property type="molecule type" value="Genomic_DNA"/>
</dbReference>
<dbReference type="SUPFAM" id="SSF54975">
    <property type="entry name" value="Acylphosphatase/BLUF domain-like"/>
    <property type="match status" value="1"/>
</dbReference>
<evidence type="ECO:0000256" key="2">
    <source>
        <dbReference type="ARBA" id="ARBA00012150"/>
    </source>
</evidence>
<evidence type="ECO:0000256" key="5">
    <source>
        <dbReference type="ARBA" id="ARBA00047645"/>
    </source>
</evidence>
<feature type="domain" description="Acylphosphatase-like" evidence="9">
    <location>
        <begin position="5"/>
        <end position="92"/>
    </location>
</feature>
<dbReference type="FunFam" id="3.30.70.100:FF:000012">
    <property type="entry name" value="Acylphosphatase"/>
    <property type="match status" value="1"/>
</dbReference>
<dbReference type="PANTHER" id="PTHR47268:SF4">
    <property type="entry name" value="ACYLPHOSPHATASE"/>
    <property type="match status" value="1"/>
</dbReference>
<reference evidence="10 11" key="1">
    <citation type="submission" date="2018-01" db="EMBL/GenBank/DDBJ databases">
        <title>Metagenomic assembled genomes from two thermal pools in the Uzon Caldera, Kamchatka, Russia.</title>
        <authorList>
            <person name="Wilkins L."/>
            <person name="Ettinger C."/>
        </authorList>
    </citation>
    <scope>NUCLEOTIDE SEQUENCE [LARGE SCALE GENOMIC DNA]</scope>
    <source>
        <strain evidence="10">ZAV-02</strain>
    </source>
</reference>
<dbReference type="Gene3D" id="3.30.70.100">
    <property type="match status" value="1"/>
</dbReference>
<dbReference type="EC" id="3.6.1.7" evidence="2 6"/>
<comment type="caution">
    <text evidence="10">The sequence shown here is derived from an EMBL/GenBank/DDBJ whole genome shotgun (WGS) entry which is preliminary data.</text>
</comment>
<dbReference type="Proteomes" id="UP000243376">
    <property type="component" value="Unassembled WGS sequence"/>
</dbReference>
<sequence>MDIVRAHVFISGRVQGVSFRAYTRDRAREANVKGWVRNLSDGRVEAVFEGSRPAVQKLISWCYSGPSQAQVERVEVQWEEPTGQESTFSIVW</sequence>
<comment type="similarity">
    <text evidence="1 8">Belongs to the acylphosphatase family.</text>
</comment>
<feature type="active site" evidence="6">
    <location>
        <position position="38"/>
    </location>
</feature>
<dbReference type="PRINTS" id="PR00112">
    <property type="entry name" value="ACYLPHPHTASE"/>
</dbReference>
<name>A0A2J6X6R3_9CHLR</name>
<evidence type="ECO:0000259" key="9">
    <source>
        <dbReference type="PROSITE" id="PS51160"/>
    </source>
</evidence>
<evidence type="ECO:0000313" key="10">
    <source>
        <dbReference type="EMBL" id="PMP82522.1"/>
    </source>
</evidence>
<accession>A0A2J6X6R3</accession>
<dbReference type="PROSITE" id="PS00150">
    <property type="entry name" value="ACYLPHOSPHATASE_1"/>
    <property type="match status" value="1"/>
</dbReference>
<dbReference type="PANTHER" id="PTHR47268">
    <property type="entry name" value="ACYLPHOSPHATASE"/>
    <property type="match status" value="1"/>
</dbReference>
<evidence type="ECO:0000256" key="6">
    <source>
        <dbReference type="PROSITE-ProRule" id="PRU00520"/>
    </source>
</evidence>
<dbReference type="InterPro" id="IPR036046">
    <property type="entry name" value="Acylphosphatase-like_dom_sf"/>
</dbReference>
<protein>
    <recommendedName>
        <fullName evidence="3 6">Acylphosphatase</fullName>
        <ecNumber evidence="2 6">3.6.1.7</ecNumber>
    </recommendedName>
</protein>
<dbReference type="PROSITE" id="PS00151">
    <property type="entry name" value="ACYLPHOSPHATASE_2"/>
    <property type="match status" value="1"/>
</dbReference>
<gene>
    <name evidence="10" type="ORF">C0184_06770</name>
</gene>
<dbReference type="InterPro" id="IPR020456">
    <property type="entry name" value="Acylphosphatase"/>
</dbReference>
<comment type="catalytic activity">
    <reaction evidence="5 6 7">
        <text>an acyl phosphate + H2O = a carboxylate + phosphate + H(+)</text>
        <dbReference type="Rhea" id="RHEA:14965"/>
        <dbReference type="ChEBI" id="CHEBI:15377"/>
        <dbReference type="ChEBI" id="CHEBI:15378"/>
        <dbReference type="ChEBI" id="CHEBI:29067"/>
        <dbReference type="ChEBI" id="CHEBI:43474"/>
        <dbReference type="ChEBI" id="CHEBI:59918"/>
        <dbReference type="EC" id="3.6.1.7"/>
    </reaction>
</comment>
<evidence type="ECO:0000313" key="11">
    <source>
        <dbReference type="Proteomes" id="UP000243376"/>
    </source>
</evidence>